<dbReference type="InterPro" id="IPR036662">
    <property type="entry name" value="PTS_EIIA_man-typ_sf"/>
</dbReference>
<dbReference type="GO" id="GO:0009401">
    <property type="term" value="P:phosphoenolpyruvate-dependent sugar phosphotransferase system"/>
    <property type="evidence" value="ECO:0007669"/>
    <property type="project" value="UniProtKB-KW"/>
</dbReference>
<feature type="domain" description="PTS EIIA type-4" evidence="8">
    <location>
        <begin position="1"/>
        <end position="121"/>
    </location>
</feature>
<evidence type="ECO:0000256" key="5">
    <source>
        <dbReference type="ARBA" id="ARBA00022679"/>
    </source>
</evidence>
<reference evidence="9 10" key="1">
    <citation type="submission" date="2018-05" db="EMBL/GenBank/DDBJ databases">
        <title>Genomic Encyclopedia of Type Strains, Phase IV (KMG-IV): sequencing the most valuable type-strain genomes for metagenomic binning, comparative biology and taxonomic classification.</title>
        <authorList>
            <person name="Goeker M."/>
        </authorList>
    </citation>
    <scope>NUCLEOTIDE SEQUENCE [LARGE SCALE GENOMIC DNA]</scope>
    <source>
        <strain evidence="9 10">JC118</strain>
    </source>
</reference>
<evidence type="ECO:0000256" key="6">
    <source>
        <dbReference type="ARBA" id="ARBA00022683"/>
    </source>
</evidence>
<dbReference type="InterPro" id="IPR051471">
    <property type="entry name" value="Bacterial_PTS_sugar_comp"/>
</dbReference>
<dbReference type="GO" id="GO:0005737">
    <property type="term" value="C:cytoplasm"/>
    <property type="evidence" value="ECO:0007669"/>
    <property type="project" value="UniProtKB-SubCell"/>
</dbReference>
<keyword evidence="7" id="KW-0418">Kinase</keyword>
<gene>
    <name evidence="9" type="ORF">DES51_10739</name>
</gene>
<dbReference type="Pfam" id="PF03610">
    <property type="entry name" value="EIIA-man"/>
    <property type="match status" value="1"/>
</dbReference>
<evidence type="ECO:0000256" key="3">
    <source>
        <dbReference type="ARBA" id="ARBA00022490"/>
    </source>
</evidence>
<keyword evidence="6" id="KW-0598">Phosphotransferase system</keyword>
<dbReference type="RefSeq" id="WP_022939292.1">
    <property type="nucleotide sequence ID" value="NZ_CABKRQ010000008.1"/>
</dbReference>
<dbReference type="PROSITE" id="PS51096">
    <property type="entry name" value="PTS_EIIA_TYPE_4"/>
    <property type="match status" value="1"/>
</dbReference>
<protein>
    <submittedName>
        <fullName evidence="9">PTS system mannose-specific IIA component</fullName>
    </submittedName>
</protein>
<keyword evidence="10" id="KW-1185">Reference proteome</keyword>
<dbReference type="PANTHER" id="PTHR33799:SF1">
    <property type="entry name" value="PTS SYSTEM MANNOSE-SPECIFIC EIIAB COMPONENT-RELATED"/>
    <property type="match status" value="1"/>
</dbReference>
<dbReference type="PANTHER" id="PTHR33799">
    <property type="entry name" value="PTS PERMEASE-RELATED-RELATED"/>
    <property type="match status" value="1"/>
</dbReference>
<evidence type="ECO:0000313" key="9">
    <source>
        <dbReference type="EMBL" id="PXX78498.1"/>
    </source>
</evidence>
<evidence type="ECO:0000259" key="8">
    <source>
        <dbReference type="PROSITE" id="PS51096"/>
    </source>
</evidence>
<proteinExistence type="predicted"/>
<dbReference type="InterPro" id="IPR004701">
    <property type="entry name" value="PTS_EIIA_man-typ"/>
</dbReference>
<keyword evidence="5" id="KW-0808">Transferase</keyword>
<keyword evidence="2" id="KW-0813">Transport</keyword>
<dbReference type="GO" id="GO:0016020">
    <property type="term" value="C:membrane"/>
    <property type="evidence" value="ECO:0007669"/>
    <property type="project" value="InterPro"/>
</dbReference>
<dbReference type="InterPro" id="IPR033887">
    <property type="entry name" value="PTS_IIA_man"/>
</dbReference>
<name>A0A2V2EZV0_9FIRM</name>
<keyword evidence="4" id="KW-0762">Sugar transport</keyword>
<dbReference type="SUPFAM" id="SSF53062">
    <property type="entry name" value="PTS system fructose IIA component-like"/>
    <property type="match status" value="1"/>
</dbReference>
<dbReference type="STRING" id="1034346.GCA_000313565_03014"/>
<comment type="subcellular location">
    <subcellularLocation>
        <location evidence="1">Cytoplasm</location>
    </subcellularLocation>
</comment>
<dbReference type="Gene3D" id="3.40.50.510">
    <property type="entry name" value="Phosphotransferase system, mannose-type IIA component"/>
    <property type="match status" value="1"/>
</dbReference>
<evidence type="ECO:0000256" key="2">
    <source>
        <dbReference type="ARBA" id="ARBA00022448"/>
    </source>
</evidence>
<dbReference type="OrthoDB" id="9799827at2"/>
<accession>A0A2V2EZV0</accession>
<organism evidence="9 10">
    <name type="scientific">Dielma fastidiosa</name>
    <dbReference type="NCBI Taxonomy" id="1034346"/>
    <lineage>
        <taxon>Bacteria</taxon>
        <taxon>Bacillati</taxon>
        <taxon>Bacillota</taxon>
        <taxon>Erysipelotrichia</taxon>
        <taxon>Erysipelotrichales</taxon>
        <taxon>Erysipelotrichaceae</taxon>
        <taxon>Dielma</taxon>
    </lineage>
</organism>
<dbReference type="CDD" id="cd00006">
    <property type="entry name" value="PTS_IIA_man"/>
    <property type="match status" value="1"/>
</dbReference>
<evidence type="ECO:0000313" key="10">
    <source>
        <dbReference type="Proteomes" id="UP000247612"/>
    </source>
</evidence>
<dbReference type="Proteomes" id="UP000247612">
    <property type="component" value="Unassembled WGS sequence"/>
</dbReference>
<comment type="caution">
    <text evidence="9">The sequence shown here is derived from an EMBL/GenBank/DDBJ whole genome shotgun (WGS) entry which is preliminary data.</text>
</comment>
<dbReference type="AlphaFoldDB" id="A0A2V2EZV0"/>
<evidence type="ECO:0000256" key="1">
    <source>
        <dbReference type="ARBA" id="ARBA00004496"/>
    </source>
</evidence>
<sequence>MKGLVIVSHGLLAAGMLDSAKLFLGSELPQVKACCLKADDSPEAFGDQIQQAIDEVNTGEGAIVFADLFGGTPFNQTLPLLSDQIDCIAGINFAMLLEYLSKRTFEEVDLPSIVQGGQQNIIEAKGYLSTLTLDDDD</sequence>
<dbReference type="GO" id="GO:0016301">
    <property type="term" value="F:kinase activity"/>
    <property type="evidence" value="ECO:0007669"/>
    <property type="project" value="UniProtKB-KW"/>
</dbReference>
<evidence type="ECO:0000256" key="7">
    <source>
        <dbReference type="ARBA" id="ARBA00022777"/>
    </source>
</evidence>
<keyword evidence="3" id="KW-0963">Cytoplasm</keyword>
<evidence type="ECO:0000256" key="4">
    <source>
        <dbReference type="ARBA" id="ARBA00022597"/>
    </source>
</evidence>
<dbReference type="EMBL" id="QJKH01000007">
    <property type="protein sequence ID" value="PXX78498.1"/>
    <property type="molecule type" value="Genomic_DNA"/>
</dbReference>